<dbReference type="RefSeq" id="WP_172274247.1">
    <property type="nucleotide sequence ID" value="NZ_CASGMU010000002.1"/>
</dbReference>
<organism evidence="7 8">
    <name type="scientific">Xylanibacter muris</name>
    <dbReference type="NCBI Taxonomy" id="2736290"/>
    <lineage>
        <taxon>Bacteria</taxon>
        <taxon>Pseudomonadati</taxon>
        <taxon>Bacteroidota</taxon>
        <taxon>Bacteroidia</taxon>
        <taxon>Bacteroidales</taxon>
        <taxon>Prevotellaceae</taxon>
        <taxon>Xylanibacter</taxon>
    </lineage>
</organism>
<dbReference type="Pfam" id="PF01103">
    <property type="entry name" value="Omp85"/>
    <property type="match status" value="1"/>
</dbReference>
<proteinExistence type="predicted"/>
<dbReference type="InterPro" id="IPR039910">
    <property type="entry name" value="D15-like"/>
</dbReference>
<evidence type="ECO:0000256" key="3">
    <source>
        <dbReference type="ARBA" id="ARBA00022729"/>
    </source>
</evidence>
<gene>
    <name evidence="7" type="ORF">HPS56_03880</name>
</gene>
<keyword evidence="8" id="KW-1185">Reference proteome</keyword>
<name>A0ABX2AJZ6_9BACT</name>
<keyword evidence="4" id="KW-0472">Membrane</keyword>
<comment type="subcellular location">
    <subcellularLocation>
        <location evidence="1">Membrane</location>
    </subcellularLocation>
</comment>
<dbReference type="Gene3D" id="2.40.160.50">
    <property type="entry name" value="membrane protein fhac: a member of the omp85/tpsb transporter family"/>
    <property type="match status" value="1"/>
</dbReference>
<evidence type="ECO:0000256" key="5">
    <source>
        <dbReference type="ARBA" id="ARBA00023237"/>
    </source>
</evidence>
<evidence type="ECO:0000256" key="1">
    <source>
        <dbReference type="ARBA" id="ARBA00004370"/>
    </source>
</evidence>
<dbReference type="PANTHER" id="PTHR12815">
    <property type="entry name" value="SORTING AND ASSEMBLY MACHINERY SAMM50 PROTEIN FAMILY MEMBER"/>
    <property type="match status" value="1"/>
</dbReference>
<keyword evidence="5" id="KW-0998">Cell outer membrane</keyword>
<accession>A0ABX2AJZ6</accession>
<dbReference type="Proteomes" id="UP000714420">
    <property type="component" value="Unassembled WGS sequence"/>
</dbReference>
<evidence type="ECO:0000256" key="2">
    <source>
        <dbReference type="ARBA" id="ARBA00022692"/>
    </source>
</evidence>
<reference evidence="7 8" key="1">
    <citation type="submission" date="2020-05" db="EMBL/GenBank/DDBJ databases">
        <title>Distinct polysaccharide utilization as determinants for interspecies competition between intestinal Prevotella spp.</title>
        <authorList>
            <person name="Galvez E.J.C."/>
            <person name="Iljazovic A."/>
            <person name="Strowig T."/>
        </authorList>
    </citation>
    <scope>NUCLEOTIDE SEQUENCE [LARGE SCALE GENOMIC DNA]</scope>
    <source>
        <strain evidence="7 8">PMUR</strain>
    </source>
</reference>
<evidence type="ECO:0000313" key="8">
    <source>
        <dbReference type="Proteomes" id="UP000714420"/>
    </source>
</evidence>
<keyword evidence="3" id="KW-0732">Signal</keyword>
<dbReference type="PANTHER" id="PTHR12815:SF47">
    <property type="entry name" value="TRANSLOCATION AND ASSEMBLY MODULE SUBUNIT TAMA"/>
    <property type="match status" value="1"/>
</dbReference>
<dbReference type="InterPro" id="IPR000184">
    <property type="entry name" value="Bac_surfAg_D15"/>
</dbReference>
<keyword evidence="2" id="KW-0812">Transmembrane</keyword>
<comment type="caution">
    <text evidence="7">The sequence shown here is derived from an EMBL/GenBank/DDBJ whole genome shotgun (WGS) entry which is preliminary data.</text>
</comment>
<evidence type="ECO:0000259" key="6">
    <source>
        <dbReference type="Pfam" id="PF01103"/>
    </source>
</evidence>
<feature type="domain" description="Bacterial surface antigen (D15)" evidence="6">
    <location>
        <begin position="554"/>
        <end position="741"/>
    </location>
</feature>
<sequence>MSIYFVLALLLTACSTTKFVPDGSYLLNKVDVEVEGRYPDINIGQMKSYLRQHANSRWFSTLKIPLATYSLSGRDTAKWINRTLRSIGEAPVLYDSVHAAMSCDDLRRELQNEGYLSASVDVGTEIKGKKINIYYRLRPGSAYYTGKVRYVIADKEIGRLLEENDVLARRLKSGRKFNVLELDNERKRITGFLVNNGYYKFNKEFISFVADTVAGRKQVDVTLLLHKFRTNSVKDSVHPRFIVRNIKFHSNDAADSVIKLRHSVLEANNFVTPGKYYSALDLRKTYSHFGRLQAVKYTNVSFTELIGNRYINSMEENVPHMLDCNIYINTNKPGSISFQPEGTNTAGDLGAAASLTYQNRNLFHGSELLSIEFRGAYEAIKGLEGYANDNFEEFSVETSLMFPRFIAPFLSRGFKRRNLATSEVSVMYDLQNRPEYHRRVLSLAWRYKWNDANHHDRYNVDLLAINYVSMPWISDKFKKDYLEDETNYNAILRYNYEDLLIMKTGFGFSYNNGRYAIKTNMETAGNILGLAARMFNAPKNSLGQRETFLVAFAQYVKGDVDFTRNIVFDYNNSLVFHFGFGIAWPYGNSNILPFEKRYFSGGANSVRGWGVRSLGPGKFRGTDGNIDFINQTGDLKIDVNLEYRAHLFWKFNGALFIDAGNIWTLRDYPDQPGGRFKFTSFYNQIAVAYGLGMRLNFDFFILRFDMGMKAVDPAYTTKKEHYPIVNPKLSRDFAFHFAVGLPF</sequence>
<evidence type="ECO:0000256" key="4">
    <source>
        <dbReference type="ARBA" id="ARBA00023136"/>
    </source>
</evidence>
<evidence type="ECO:0000313" key="7">
    <source>
        <dbReference type="EMBL" id="NPD91501.1"/>
    </source>
</evidence>
<protein>
    <submittedName>
        <fullName evidence="7">BamA/TamA family outer membrane protein</fullName>
    </submittedName>
</protein>
<dbReference type="EMBL" id="JABKKF010000002">
    <property type="protein sequence ID" value="NPD91501.1"/>
    <property type="molecule type" value="Genomic_DNA"/>
</dbReference>